<dbReference type="InterPro" id="IPR011761">
    <property type="entry name" value="ATP-grasp"/>
</dbReference>
<evidence type="ECO:0000259" key="2">
    <source>
        <dbReference type="PROSITE" id="PS50975"/>
    </source>
</evidence>
<dbReference type="Pfam" id="PF08443">
    <property type="entry name" value="RimK"/>
    <property type="match status" value="1"/>
</dbReference>
<evidence type="ECO:0000313" key="3">
    <source>
        <dbReference type="EMBL" id="OGM56098.1"/>
    </source>
</evidence>
<name>A0A1F8AY00_9BACT</name>
<dbReference type="GO" id="GO:0046872">
    <property type="term" value="F:metal ion binding"/>
    <property type="evidence" value="ECO:0007669"/>
    <property type="project" value="InterPro"/>
</dbReference>
<proteinExistence type="predicted"/>
<evidence type="ECO:0000313" key="4">
    <source>
        <dbReference type="Proteomes" id="UP000178313"/>
    </source>
</evidence>
<dbReference type="PANTHER" id="PTHR21621">
    <property type="entry name" value="RIBOSOMAL PROTEIN S6 MODIFICATION PROTEIN"/>
    <property type="match status" value="1"/>
</dbReference>
<dbReference type="GO" id="GO:0043774">
    <property type="term" value="F:coenzyme F420-2 alpha-glutamyl ligase activity"/>
    <property type="evidence" value="ECO:0007669"/>
    <property type="project" value="TreeGrafter"/>
</dbReference>
<dbReference type="Gene3D" id="3.30.470.20">
    <property type="entry name" value="ATP-grasp fold, B domain"/>
    <property type="match status" value="1"/>
</dbReference>
<dbReference type="InterPro" id="IPR013651">
    <property type="entry name" value="ATP-grasp_RimK-type"/>
</dbReference>
<feature type="domain" description="ATP-grasp" evidence="2">
    <location>
        <begin position="114"/>
        <end position="311"/>
    </location>
</feature>
<dbReference type="EMBL" id="MGGZ01000039">
    <property type="protein sequence ID" value="OGM56098.1"/>
    <property type="molecule type" value="Genomic_DNA"/>
</dbReference>
<dbReference type="SUPFAM" id="SSF56059">
    <property type="entry name" value="Glutathione synthetase ATP-binding domain-like"/>
    <property type="match status" value="1"/>
</dbReference>
<comment type="caution">
    <text evidence="3">The sequence shown here is derived from an EMBL/GenBank/DDBJ whole genome shotgun (WGS) entry which is preliminary data.</text>
</comment>
<dbReference type="GO" id="GO:0005524">
    <property type="term" value="F:ATP binding"/>
    <property type="evidence" value="ECO:0007669"/>
    <property type="project" value="UniProtKB-UniRule"/>
</dbReference>
<evidence type="ECO:0000256" key="1">
    <source>
        <dbReference type="PROSITE-ProRule" id="PRU00409"/>
    </source>
</evidence>
<dbReference type="PROSITE" id="PS50975">
    <property type="entry name" value="ATP_GRASP"/>
    <property type="match status" value="1"/>
</dbReference>
<reference evidence="3 4" key="1">
    <citation type="journal article" date="2016" name="Nat. Commun.">
        <title>Thousands of microbial genomes shed light on interconnected biogeochemical processes in an aquifer system.</title>
        <authorList>
            <person name="Anantharaman K."/>
            <person name="Brown C.T."/>
            <person name="Hug L.A."/>
            <person name="Sharon I."/>
            <person name="Castelle C.J."/>
            <person name="Probst A.J."/>
            <person name="Thomas B.C."/>
            <person name="Singh A."/>
            <person name="Wilkins M.J."/>
            <person name="Karaoz U."/>
            <person name="Brodie E.L."/>
            <person name="Williams K.H."/>
            <person name="Hubbard S.S."/>
            <person name="Banfield J.F."/>
        </authorList>
    </citation>
    <scope>NUCLEOTIDE SEQUENCE [LARGE SCALE GENOMIC DNA]</scope>
</reference>
<dbReference type="GO" id="GO:0005737">
    <property type="term" value="C:cytoplasm"/>
    <property type="evidence" value="ECO:0007669"/>
    <property type="project" value="TreeGrafter"/>
</dbReference>
<protein>
    <recommendedName>
        <fullName evidence="2">ATP-grasp domain-containing protein</fullName>
    </recommendedName>
</protein>
<dbReference type="PANTHER" id="PTHR21621:SF2">
    <property type="entry name" value="COENZYME GAMMA-F420-2:ALPHA-L-GLUTAMATE LIGASE"/>
    <property type="match status" value="1"/>
</dbReference>
<dbReference type="AlphaFoldDB" id="A0A1F8AY00"/>
<keyword evidence="1" id="KW-0067">ATP-binding</keyword>
<accession>A0A1F8AY00</accession>
<dbReference type="STRING" id="1802513.A3E46_01410"/>
<dbReference type="Proteomes" id="UP000178313">
    <property type="component" value="Unassembled WGS sequence"/>
</dbReference>
<organism evidence="3 4">
    <name type="scientific">Candidatus Woesebacteria bacterium RIFCSPHIGHO2_12_FULL_46_16</name>
    <dbReference type="NCBI Taxonomy" id="1802513"/>
    <lineage>
        <taxon>Bacteria</taxon>
        <taxon>Candidatus Woeseibacteriota</taxon>
    </lineage>
</organism>
<keyword evidence="1" id="KW-0547">Nucleotide-binding</keyword>
<sequence>MVNFKIGVVFSKEFSGNDPLGHIGVKLPVYLRLLELCRKEGWEVYVLTRKTYEGNGIFAGSWKFDKGRFRRTVKPVKIDLVYDRSAGVKFPPANDESVIWVNRLDFKILAWDKWKAYRQIGKYMPKTFWVKKEGDLADILPKIETEWVVLKPYNGLKGFGVFIGPKEKAAGFKFEKRYKYYIAQEFVDTSAGIANITPGMHDLRIAIVNAKAVWSHVRVPEKGSFMANAAQGGTLTEVDYSQVPESIKKIVGEIAERFLIGYDNPAYSLDFGIGKDGIPKIFEINDQIGFPKWEMKQRDVFLKELVYNFARKLNDRKN</sequence>
<gene>
    <name evidence="3" type="ORF">A3E46_01410</name>
</gene>